<proteinExistence type="predicted"/>
<dbReference type="OrthoDB" id="6433758at2759"/>
<keyword evidence="2" id="KW-1185">Reference proteome</keyword>
<organism evidence="1 2">
    <name type="scientific">Diabrotica balteata</name>
    <name type="common">Banded cucumber beetle</name>
    <dbReference type="NCBI Taxonomy" id="107213"/>
    <lineage>
        <taxon>Eukaryota</taxon>
        <taxon>Metazoa</taxon>
        <taxon>Ecdysozoa</taxon>
        <taxon>Arthropoda</taxon>
        <taxon>Hexapoda</taxon>
        <taxon>Insecta</taxon>
        <taxon>Pterygota</taxon>
        <taxon>Neoptera</taxon>
        <taxon>Endopterygota</taxon>
        <taxon>Coleoptera</taxon>
        <taxon>Polyphaga</taxon>
        <taxon>Cucujiformia</taxon>
        <taxon>Chrysomeloidea</taxon>
        <taxon>Chrysomelidae</taxon>
        <taxon>Galerucinae</taxon>
        <taxon>Diabroticina</taxon>
        <taxon>Diabroticites</taxon>
        <taxon>Diabrotica</taxon>
    </lineage>
</organism>
<accession>A0A9N9T2Z6</accession>
<dbReference type="EMBL" id="OU898280">
    <property type="protein sequence ID" value="CAG9834446.1"/>
    <property type="molecule type" value="Genomic_DNA"/>
</dbReference>
<sequence length="107" mass="11746">MDSISTHVLKNIWLDCLPPSVRSVISILNGDLEELAKKGDKYIPCSSLPVIAVTENLTLDKAVAALSDQINALSKRITVSEEGQQLQMVKSTTLSSDEQCYYHPSKI</sequence>
<reference evidence="1" key="1">
    <citation type="submission" date="2022-01" db="EMBL/GenBank/DDBJ databases">
        <authorList>
            <person name="King R."/>
        </authorList>
    </citation>
    <scope>NUCLEOTIDE SEQUENCE</scope>
</reference>
<evidence type="ECO:0000313" key="2">
    <source>
        <dbReference type="Proteomes" id="UP001153709"/>
    </source>
</evidence>
<gene>
    <name evidence="1" type="ORF">DIABBA_LOCUS7746</name>
</gene>
<protein>
    <submittedName>
        <fullName evidence="1">Uncharacterized protein</fullName>
    </submittedName>
</protein>
<dbReference type="Proteomes" id="UP001153709">
    <property type="component" value="Chromosome 5"/>
</dbReference>
<dbReference type="AlphaFoldDB" id="A0A9N9T2Z6"/>
<evidence type="ECO:0000313" key="1">
    <source>
        <dbReference type="EMBL" id="CAG9834446.1"/>
    </source>
</evidence>
<name>A0A9N9T2Z6_DIABA</name>